<keyword evidence="3 4" id="KW-0408">Iron</keyword>
<dbReference type="PROSITE" id="PS51007">
    <property type="entry name" value="CYTC"/>
    <property type="match status" value="1"/>
</dbReference>
<dbReference type="RefSeq" id="WP_147203781.1">
    <property type="nucleotide sequence ID" value="NZ_BJYT01000007.1"/>
</dbReference>
<dbReference type="GO" id="GO:0046872">
    <property type="term" value="F:metal ion binding"/>
    <property type="evidence" value="ECO:0007669"/>
    <property type="project" value="UniProtKB-KW"/>
</dbReference>
<feature type="chain" id="PRO_5021714266" description="Cytochrome c domain-containing protein" evidence="5">
    <location>
        <begin position="22"/>
        <end position="129"/>
    </location>
</feature>
<dbReference type="SUPFAM" id="SSF46626">
    <property type="entry name" value="Cytochrome c"/>
    <property type="match status" value="1"/>
</dbReference>
<accession>A0A512BCL8</accession>
<proteinExistence type="predicted"/>
<dbReference type="AlphaFoldDB" id="A0A512BCL8"/>
<evidence type="ECO:0000259" key="6">
    <source>
        <dbReference type="PROSITE" id="PS51007"/>
    </source>
</evidence>
<protein>
    <recommendedName>
        <fullName evidence="6">Cytochrome c domain-containing protein</fullName>
    </recommendedName>
</protein>
<sequence length="129" mass="13961">MKKICVCLCVISLFVASCSKTNEEVESKSSTPPTGGTTNPCDTVNMKYAANVQPILQANCYSCHGNGNVEGGVSLDTYNKVQQRASTGLLLNVITHASGYPAMPYQKPKLSDCDINKIRDWINRGSQNN</sequence>
<keyword evidence="1 4" id="KW-0349">Heme</keyword>
<organism evidence="7 8">
    <name type="scientific">Segetibacter aerophilus</name>
    <dbReference type="NCBI Taxonomy" id="670293"/>
    <lineage>
        <taxon>Bacteria</taxon>
        <taxon>Pseudomonadati</taxon>
        <taxon>Bacteroidota</taxon>
        <taxon>Chitinophagia</taxon>
        <taxon>Chitinophagales</taxon>
        <taxon>Chitinophagaceae</taxon>
        <taxon>Segetibacter</taxon>
    </lineage>
</organism>
<evidence type="ECO:0000313" key="7">
    <source>
        <dbReference type="EMBL" id="GEO09664.1"/>
    </source>
</evidence>
<evidence type="ECO:0000256" key="1">
    <source>
        <dbReference type="ARBA" id="ARBA00022617"/>
    </source>
</evidence>
<name>A0A512BCL8_9BACT</name>
<evidence type="ECO:0000256" key="5">
    <source>
        <dbReference type="SAM" id="SignalP"/>
    </source>
</evidence>
<dbReference type="InterPro" id="IPR036909">
    <property type="entry name" value="Cyt_c-like_dom_sf"/>
</dbReference>
<evidence type="ECO:0000256" key="2">
    <source>
        <dbReference type="ARBA" id="ARBA00022723"/>
    </source>
</evidence>
<comment type="caution">
    <text evidence="7">The sequence shown here is derived from an EMBL/GenBank/DDBJ whole genome shotgun (WGS) entry which is preliminary data.</text>
</comment>
<dbReference type="Proteomes" id="UP000321513">
    <property type="component" value="Unassembled WGS sequence"/>
</dbReference>
<dbReference type="InterPro" id="IPR009056">
    <property type="entry name" value="Cyt_c-like_dom"/>
</dbReference>
<keyword evidence="8" id="KW-1185">Reference proteome</keyword>
<feature type="domain" description="Cytochrome c" evidence="6">
    <location>
        <begin position="47"/>
        <end position="126"/>
    </location>
</feature>
<evidence type="ECO:0000256" key="3">
    <source>
        <dbReference type="ARBA" id="ARBA00023004"/>
    </source>
</evidence>
<keyword evidence="2 4" id="KW-0479">Metal-binding</keyword>
<dbReference type="GO" id="GO:0020037">
    <property type="term" value="F:heme binding"/>
    <property type="evidence" value="ECO:0007669"/>
    <property type="project" value="InterPro"/>
</dbReference>
<reference evidence="7 8" key="1">
    <citation type="submission" date="2019-07" db="EMBL/GenBank/DDBJ databases">
        <title>Whole genome shotgun sequence of Segetibacter aerophilus NBRC 106135.</title>
        <authorList>
            <person name="Hosoyama A."/>
            <person name="Uohara A."/>
            <person name="Ohji S."/>
            <person name="Ichikawa N."/>
        </authorList>
    </citation>
    <scope>NUCLEOTIDE SEQUENCE [LARGE SCALE GENOMIC DNA]</scope>
    <source>
        <strain evidence="7 8">NBRC 106135</strain>
    </source>
</reference>
<evidence type="ECO:0000256" key="4">
    <source>
        <dbReference type="PROSITE-ProRule" id="PRU00433"/>
    </source>
</evidence>
<feature type="signal peptide" evidence="5">
    <location>
        <begin position="1"/>
        <end position="21"/>
    </location>
</feature>
<evidence type="ECO:0000313" key="8">
    <source>
        <dbReference type="Proteomes" id="UP000321513"/>
    </source>
</evidence>
<dbReference type="GO" id="GO:0009055">
    <property type="term" value="F:electron transfer activity"/>
    <property type="evidence" value="ECO:0007669"/>
    <property type="project" value="InterPro"/>
</dbReference>
<dbReference type="PROSITE" id="PS51257">
    <property type="entry name" value="PROKAR_LIPOPROTEIN"/>
    <property type="match status" value="1"/>
</dbReference>
<dbReference type="Pfam" id="PF13442">
    <property type="entry name" value="Cytochrome_CBB3"/>
    <property type="match status" value="1"/>
</dbReference>
<gene>
    <name evidence="7" type="ORF">SAE01_21600</name>
</gene>
<dbReference type="Gene3D" id="1.10.760.10">
    <property type="entry name" value="Cytochrome c-like domain"/>
    <property type="match status" value="1"/>
</dbReference>
<dbReference type="EMBL" id="BJYT01000007">
    <property type="protein sequence ID" value="GEO09664.1"/>
    <property type="molecule type" value="Genomic_DNA"/>
</dbReference>
<keyword evidence="5" id="KW-0732">Signal</keyword>
<dbReference type="OrthoDB" id="1524066at2"/>